<name>A0A117NS72_PENFR</name>
<gene>
    <name evidence="2" type="ORF">ACN42_g622</name>
</gene>
<evidence type="ECO:0000313" key="3">
    <source>
        <dbReference type="Proteomes" id="UP000055045"/>
    </source>
</evidence>
<reference evidence="2 3" key="1">
    <citation type="submission" date="2015-10" db="EMBL/GenBank/DDBJ databases">
        <title>Genome sequencing of Penicillium freii.</title>
        <authorList>
            <person name="Nguyen H.D."/>
            <person name="Visagie C.M."/>
            <person name="Seifert K.A."/>
        </authorList>
    </citation>
    <scope>NUCLEOTIDE SEQUENCE [LARGE SCALE GENOMIC DNA]</scope>
    <source>
        <strain evidence="2 3">DAOM 242723</strain>
    </source>
</reference>
<accession>A0A117NS72</accession>
<dbReference type="Proteomes" id="UP000055045">
    <property type="component" value="Unassembled WGS sequence"/>
</dbReference>
<feature type="region of interest" description="Disordered" evidence="1">
    <location>
        <begin position="1"/>
        <end position="26"/>
    </location>
</feature>
<sequence length="81" mass="8638">MGKGARKGIEVGERTNQATVSRDQSRVEGSVVVGQAGEECFLSIIIKLVPQLPVPDYPRRTDRADAGLMSEQLVDTGKAGP</sequence>
<evidence type="ECO:0000313" key="2">
    <source>
        <dbReference type="EMBL" id="KUM66409.1"/>
    </source>
</evidence>
<dbReference type="AlphaFoldDB" id="A0A117NS72"/>
<evidence type="ECO:0000256" key="1">
    <source>
        <dbReference type="SAM" id="MobiDB-lite"/>
    </source>
</evidence>
<comment type="caution">
    <text evidence="2">The sequence shown here is derived from an EMBL/GenBank/DDBJ whole genome shotgun (WGS) entry which is preliminary data.</text>
</comment>
<dbReference type="EMBL" id="LLXE01000009">
    <property type="protein sequence ID" value="KUM66409.1"/>
    <property type="molecule type" value="Genomic_DNA"/>
</dbReference>
<proteinExistence type="predicted"/>
<protein>
    <submittedName>
        <fullName evidence="2">Uncharacterized protein</fullName>
    </submittedName>
</protein>
<organism evidence="2 3">
    <name type="scientific">Penicillium freii</name>
    <dbReference type="NCBI Taxonomy" id="48697"/>
    <lineage>
        <taxon>Eukaryota</taxon>
        <taxon>Fungi</taxon>
        <taxon>Dikarya</taxon>
        <taxon>Ascomycota</taxon>
        <taxon>Pezizomycotina</taxon>
        <taxon>Eurotiomycetes</taxon>
        <taxon>Eurotiomycetidae</taxon>
        <taxon>Eurotiales</taxon>
        <taxon>Aspergillaceae</taxon>
        <taxon>Penicillium</taxon>
    </lineage>
</organism>
<keyword evidence="3" id="KW-1185">Reference proteome</keyword>